<proteinExistence type="predicted"/>
<dbReference type="AlphaFoldDB" id="A0A9P5TX91"/>
<protein>
    <submittedName>
        <fullName evidence="1">Uncharacterized protein</fullName>
    </submittedName>
</protein>
<gene>
    <name evidence="1" type="ORF">BDP27DRAFT_1373297</name>
</gene>
<sequence>MCNIEDGSNSDDGGQSYTFTSQPGYFFSLPWSRHQARHPTLPQLLVQHQFSCVPPLAILFGEEFVVPASVRRFAALETMRHLARLKSICCISVPPCCFLSTTNSFHQASNKPHPAALQRVRRRLVLVTASLPVLLPACHTPAYAYIWRWRRIFLPLCWKPLVAGAGGRAAIVGELCDFAVQSLVAVDEIPKDGHYTPHATLARTWYDLHGITCTASLARTLEMMRGTLCGQCGLVWVLTRILTIYSILNPVNTHALACITHRICTHLHAPSTHHAWGARQNICAGLLLIIFFRPTLFSEILVEVIDVILGDSGLDEKVLASWKSAPPTPIKSIFSKSLRWLHFPHGTSWTR</sequence>
<comment type="caution">
    <text evidence="1">The sequence shown here is derived from an EMBL/GenBank/DDBJ whole genome shotgun (WGS) entry which is preliminary data.</text>
</comment>
<dbReference type="EMBL" id="JADNRY010000439">
    <property type="protein sequence ID" value="KAF9055546.1"/>
    <property type="molecule type" value="Genomic_DNA"/>
</dbReference>
<evidence type="ECO:0000313" key="1">
    <source>
        <dbReference type="EMBL" id="KAF9055546.1"/>
    </source>
</evidence>
<dbReference type="Proteomes" id="UP000772434">
    <property type="component" value="Unassembled WGS sequence"/>
</dbReference>
<name>A0A9P5TX91_9AGAR</name>
<organism evidence="1 2">
    <name type="scientific">Rhodocollybia butyracea</name>
    <dbReference type="NCBI Taxonomy" id="206335"/>
    <lineage>
        <taxon>Eukaryota</taxon>
        <taxon>Fungi</taxon>
        <taxon>Dikarya</taxon>
        <taxon>Basidiomycota</taxon>
        <taxon>Agaricomycotina</taxon>
        <taxon>Agaricomycetes</taxon>
        <taxon>Agaricomycetidae</taxon>
        <taxon>Agaricales</taxon>
        <taxon>Marasmiineae</taxon>
        <taxon>Omphalotaceae</taxon>
        <taxon>Rhodocollybia</taxon>
    </lineage>
</organism>
<evidence type="ECO:0000313" key="2">
    <source>
        <dbReference type="Proteomes" id="UP000772434"/>
    </source>
</evidence>
<accession>A0A9P5TX91</accession>
<reference evidence="1" key="1">
    <citation type="submission" date="2020-11" db="EMBL/GenBank/DDBJ databases">
        <authorList>
            <consortium name="DOE Joint Genome Institute"/>
            <person name="Ahrendt S."/>
            <person name="Riley R."/>
            <person name="Andreopoulos W."/>
            <person name="Labutti K."/>
            <person name="Pangilinan J."/>
            <person name="Ruiz-Duenas F.J."/>
            <person name="Barrasa J.M."/>
            <person name="Sanchez-Garcia M."/>
            <person name="Camarero S."/>
            <person name="Miyauchi S."/>
            <person name="Serrano A."/>
            <person name="Linde D."/>
            <person name="Babiker R."/>
            <person name="Drula E."/>
            <person name="Ayuso-Fernandez I."/>
            <person name="Pacheco R."/>
            <person name="Padilla G."/>
            <person name="Ferreira P."/>
            <person name="Barriuso J."/>
            <person name="Kellner H."/>
            <person name="Castanera R."/>
            <person name="Alfaro M."/>
            <person name="Ramirez L."/>
            <person name="Pisabarro A.G."/>
            <person name="Kuo A."/>
            <person name="Tritt A."/>
            <person name="Lipzen A."/>
            <person name="He G."/>
            <person name="Yan M."/>
            <person name="Ng V."/>
            <person name="Cullen D."/>
            <person name="Martin F."/>
            <person name="Rosso M.-N."/>
            <person name="Henrissat B."/>
            <person name="Hibbett D."/>
            <person name="Martinez A.T."/>
            <person name="Grigoriev I.V."/>
        </authorList>
    </citation>
    <scope>NUCLEOTIDE SEQUENCE</scope>
    <source>
        <strain evidence="1">AH 40177</strain>
    </source>
</reference>
<keyword evidence="2" id="KW-1185">Reference proteome</keyword>